<protein>
    <recommendedName>
        <fullName evidence="6">Pectinesterase catalytic domain-containing protein</fullName>
    </recommendedName>
</protein>
<feature type="domain" description="Pectinesterase catalytic" evidence="6">
    <location>
        <begin position="57"/>
        <end position="168"/>
    </location>
</feature>
<dbReference type="EMBL" id="CAUOFW020001414">
    <property type="protein sequence ID" value="CAK9144683.1"/>
    <property type="molecule type" value="Genomic_DNA"/>
</dbReference>
<dbReference type="Gene3D" id="2.160.20.10">
    <property type="entry name" value="Single-stranded right-handed beta-helix, Pectin lyase-like"/>
    <property type="match status" value="1"/>
</dbReference>
<name>A0ABC8RIY0_9AQUA</name>
<dbReference type="AlphaFoldDB" id="A0ABC8RIY0"/>
<dbReference type="GO" id="GO:0030599">
    <property type="term" value="F:pectinesterase activity"/>
    <property type="evidence" value="ECO:0007669"/>
    <property type="project" value="UniProtKB-EC"/>
</dbReference>
<keyword evidence="4" id="KW-0961">Cell wall biogenesis/degradation</keyword>
<evidence type="ECO:0000259" key="6">
    <source>
        <dbReference type="Pfam" id="PF01095"/>
    </source>
</evidence>
<gene>
    <name evidence="7" type="ORF">ILEXP_LOCUS12444</name>
</gene>
<dbReference type="InterPro" id="IPR000070">
    <property type="entry name" value="Pectinesterase_cat"/>
</dbReference>
<evidence type="ECO:0000256" key="1">
    <source>
        <dbReference type="ARBA" id="ARBA00005184"/>
    </source>
</evidence>
<dbReference type="PANTHER" id="PTHR31707">
    <property type="entry name" value="PECTINESTERASE"/>
    <property type="match status" value="1"/>
</dbReference>
<dbReference type="InterPro" id="IPR012334">
    <property type="entry name" value="Pectin_lyas_fold"/>
</dbReference>
<proteinExistence type="predicted"/>
<sequence>MLMPGGVKAHQSTKRWRFVLGQTYQRSIAVPILSISSSAIPGLFYKTVIFMHVVPIPAKRTGIVIQKCRIGATSDLKPVQSSFPTYLGRPWKEYSRTVVMQSTISDVINPAGWYEWDGNFALDTLFYAEYQNTGTGASTSKRVTWKGYRVLTSASQAQPFSPGNFIAGGSWLSSTGFPFSLGL</sequence>
<dbReference type="Pfam" id="PF01095">
    <property type="entry name" value="Pectinesterase"/>
    <property type="match status" value="1"/>
</dbReference>
<dbReference type="SUPFAM" id="SSF51126">
    <property type="entry name" value="Pectin lyase-like"/>
    <property type="match status" value="1"/>
</dbReference>
<organism evidence="7 8">
    <name type="scientific">Ilex paraguariensis</name>
    <name type="common">yerba mate</name>
    <dbReference type="NCBI Taxonomy" id="185542"/>
    <lineage>
        <taxon>Eukaryota</taxon>
        <taxon>Viridiplantae</taxon>
        <taxon>Streptophyta</taxon>
        <taxon>Embryophyta</taxon>
        <taxon>Tracheophyta</taxon>
        <taxon>Spermatophyta</taxon>
        <taxon>Magnoliopsida</taxon>
        <taxon>eudicotyledons</taxon>
        <taxon>Gunneridae</taxon>
        <taxon>Pentapetalae</taxon>
        <taxon>asterids</taxon>
        <taxon>campanulids</taxon>
        <taxon>Aquifoliales</taxon>
        <taxon>Aquifoliaceae</taxon>
        <taxon>Ilex</taxon>
    </lineage>
</organism>
<evidence type="ECO:0000256" key="4">
    <source>
        <dbReference type="ARBA" id="ARBA00023316"/>
    </source>
</evidence>
<evidence type="ECO:0000313" key="8">
    <source>
        <dbReference type="Proteomes" id="UP001642360"/>
    </source>
</evidence>
<evidence type="ECO:0000256" key="3">
    <source>
        <dbReference type="ARBA" id="ARBA00023085"/>
    </source>
</evidence>
<keyword evidence="2" id="KW-0378">Hydrolase</keyword>
<reference evidence="7 8" key="1">
    <citation type="submission" date="2024-02" db="EMBL/GenBank/DDBJ databases">
        <authorList>
            <person name="Vignale AGUSTIN F."/>
            <person name="Sosa J E."/>
            <person name="Modenutti C."/>
        </authorList>
    </citation>
    <scope>NUCLEOTIDE SEQUENCE [LARGE SCALE GENOMIC DNA]</scope>
</reference>
<evidence type="ECO:0000313" key="7">
    <source>
        <dbReference type="EMBL" id="CAK9144683.1"/>
    </source>
</evidence>
<evidence type="ECO:0000256" key="5">
    <source>
        <dbReference type="ARBA" id="ARBA00047928"/>
    </source>
</evidence>
<keyword evidence="8" id="KW-1185">Reference proteome</keyword>
<dbReference type="Proteomes" id="UP001642360">
    <property type="component" value="Unassembled WGS sequence"/>
</dbReference>
<accession>A0ABC8RIY0</accession>
<comment type="caution">
    <text evidence="7">The sequence shown here is derived from an EMBL/GenBank/DDBJ whole genome shotgun (WGS) entry which is preliminary data.</text>
</comment>
<dbReference type="GO" id="GO:0071555">
    <property type="term" value="P:cell wall organization"/>
    <property type="evidence" value="ECO:0007669"/>
    <property type="project" value="UniProtKB-KW"/>
</dbReference>
<keyword evidence="3" id="KW-0063">Aspartyl esterase</keyword>
<comment type="pathway">
    <text evidence="1">Glycan metabolism; pectin degradation; 2-dehydro-3-deoxy-D-gluconate from pectin: step 1/5.</text>
</comment>
<comment type="catalytic activity">
    <reaction evidence="5">
        <text>[(1-&gt;4)-alpha-D-galacturonosyl methyl ester](n) + n H2O = [(1-&gt;4)-alpha-D-galacturonosyl](n) + n methanol + n H(+)</text>
        <dbReference type="Rhea" id="RHEA:22380"/>
        <dbReference type="Rhea" id="RHEA-COMP:14570"/>
        <dbReference type="Rhea" id="RHEA-COMP:14573"/>
        <dbReference type="ChEBI" id="CHEBI:15377"/>
        <dbReference type="ChEBI" id="CHEBI:15378"/>
        <dbReference type="ChEBI" id="CHEBI:17790"/>
        <dbReference type="ChEBI" id="CHEBI:140522"/>
        <dbReference type="ChEBI" id="CHEBI:140523"/>
        <dbReference type="EC" id="3.1.1.11"/>
    </reaction>
</comment>
<evidence type="ECO:0000256" key="2">
    <source>
        <dbReference type="ARBA" id="ARBA00022801"/>
    </source>
</evidence>
<dbReference type="InterPro" id="IPR011050">
    <property type="entry name" value="Pectin_lyase_fold/virulence"/>
</dbReference>